<feature type="domain" description="Chorismate-utilising enzyme C-terminal" evidence="1">
    <location>
        <begin position="184"/>
        <end position="437"/>
    </location>
</feature>
<proteinExistence type="predicted"/>
<dbReference type="Proteomes" id="UP001205337">
    <property type="component" value="Unassembled WGS sequence"/>
</dbReference>
<protein>
    <submittedName>
        <fullName evidence="2">Anthranilate synthase component I family protein</fullName>
    </submittedName>
</protein>
<dbReference type="InterPro" id="IPR019999">
    <property type="entry name" value="Anth_synth_I-like"/>
</dbReference>
<accession>A0ABT1ZEU0</accession>
<dbReference type="InterPro" id="IPR015890">
    <property type="entry name" value="Chorismate_C"/>
</dbReference>
<dbReference type="Gene3D" id="3.60.120.10">
    <property type="entry name" value="Anthranilate synthase"/>
    <property type="match status" value="1"/>
</dbReference>
<dbReference type="EMBL" id="JANTHX010000005">
    <property type="protein sequence ID" value="MCS0499230.1"/>
    <property type="molecule type" value="Genomic_DNA"/>
</dbReference>
<sequence>MRLRLLRHPLGDGFDARALFATLHPEGDAFWLDSGPGGRAFLGTGERVVPEAGEVLPTLRAELAAPAVDEPLGGVPLGVVGWLGYELRGETTGVPVRARGPHPDAAFLRVDRLVAVEADGSAALLALGGSWDRELGAWRDAVVAATRRLSSRVSGVSKPTDTDARISTRSAAPSYSITWHDTPDRYLANIAACQHAIHEGDAYQLCLTTEARVAGAFDPLAVFDAVRASGATHHGGLVRIGGTALVSASPERFLEIDASGLVRTSPIKGTRPRDPRPDEDARLHGELVASEKERAENLMIVDLMRNDLSRVCELGSVAVTRLLEVESYQHVHQLVSTIEGRLLPGMGAVDAVAACFPAGSMTGAPKLRAIEVLDGLEARPRGPYAGAFGYLAADGSADLAMTIRTIVIDADGASVGTGGGITALSDPDAELAEARLKAAALLGALGSA</sequence>
<dbReference type="SUPFAM" id="SSF56322">
    <property type="entry name" value="ADC synthase"/>
    <property type="match status" value="1"/>
</dbReference>
<gene>
    <name evidence="2" type="ORF">NUH29_06670</name>
</gene>
<keyword evidence="3" id="KW-1185">Reference proteome</keyword>
<reference evidence="2 3" key="1">
    <citation type="submission" date="2022-08" db="EMBL/GenBank/DDBJ databases">
        <authorList>
            <person name="Li F."/>
        </authorList>
    </citation>
    <scope>NUCLEOTIDE SEQUENCE [LARGE SCALE GENOMIC DNA]</scope>
    <source>
        <strain evidence="2 3">10F1B-8-1</strain>
    </source>
</reference>
<evidence type="ECO:0000313" key="2">
    <source>
        <dbReference type="EMBL" id="MCS0499230.1"/>
    </source>
</evidence>
<dbReference type="PANTHER" id="PTHR11236:SF18">
    <property type="entry name" value="AMINODEOXYCHORISMATE SYNTHASE"/>
    <property type="match status" value="1"/>
</dbReference>
<evidence type="ECO:0000259" key="1">
    <source>
        <dbReference type="Pfam" id="PF00425"/>
    </source>
</evidence>
<dbReference type="PRINTS" id="PR00095">
    <property type="entry name" value="ANTSNTHASEI"/>
</dbReference>
<dbReference type="Pfam" id="PF00425">
    <property type="entry name" value="Chorismate_bind"/>
    <property type="match status" value="1"/>
</dbReference>
<comment type="caution">
    <text evidence="2">The sequence shown here is derived from an EMBL/GenBank/DDBJ whole genome shotgun (WGS) entry which is preliminary data.</text>
</comment>
<dbReference type="PANTHER" id="PTHR11236">
    <property type="entry name" value="AMINOBENZOATE/ANTHRANILATE SYNTHASE"/>
    <property type="match status" value="1"/>
</dbReference>
<dbReference type="InterPro" id="IPR005801">
    <property type="entry name" value="ADC_synthase"/>
</dbReference>
<evidence type="ECO:0000313" key="3">
    <source>
        <dbReference type="Proteomes" id="UP001205337"/>
    </source>
</evidence>
<name>A0ABT1ZEU0_9MICO</name>
<organism evidence="2 3">
    <name type="scientific">Protaetiibacter mangrovi</name>
    <dbReference type="NCBI Taxonomy" id="2970926"/>
    <lineage>
        <taxon>Bacteria</taxon>
        <taxon>Bacillati</taxon>
        <taxon>Actinomycetota</taxon>
        <taxon>Actinomycetes</taxon>
        <taxon>Micrococcales</taxon>
        <taxon>Microbacteriaceae</taxon>
        <taxon>Protaetiibacter</taxon>
    </lineage>
</organism>
<dbReference type="RefSeq" id="WP_258798249.1">
    <property type="nucleotide sequence ID" value="NZ_JANTHX010000005.1"/>
</dbReference>